<organism evidence="9 10">
    <name type="scientific">Knufia fluminis</name>
    <dbReference type="NCBI Taxonomy" id="191047"/>
    <lineage>
        <taxon>Eukaryota</taxon>
        <taxon>Fungi</taxon>
        <taxon>Dikarya</taxon>
        <taxon>Ascomycota</taxon>
        <taxon>Pezizomycotina</taxon>
        <taxon>Eurotiomycetes</taxon>
        <taxon>Chaetothyriomycetidae</taxon>
        <taxon>Chaetothyriales</taxon>
        <taxon>Trichomeriaceae</taxon>
        <taxon>Knufia</taxon>
    </lineage>
</organism>
<proteinExistence type="inferred from homology"/>
<keyword evidence="5 7" id="KW-1015">Disulfide bond</keyword>
<comment type="similarity">
    <text evidence="3 8">Belongs to the glycosyl hydrolase 47 family.</text>
</comment>
<dbReference type="EC" id="3.2.1.-" evidence="8"/>
<dbReference type="AlphaFoldDB" id="A0AAN8ECS8"/>
<dbReference type="SUPFAM" id="SSF48225">
    <property type="entry name" value="Seven-hairpin glycosidases"/>
    <property type="match status" value="1"/>
</dbReference>
<evidence type="ECO:0000256" key="4">
    <source>
        <dbReference type="ARBA" id="ARBA00022801"/>
    </source>
</evidence>
<reference evidence="9 10" key="1">
    <citation type="submission" date="2022-12" db="EMBL/GenBank/DDBJ databases">
        <title>Genomic features and morphological characterization of a novel Knufia sp. strain isolated from spacecraft assembly facility.</title>
        <authorList>
            <person name="Teixeira M."/>
            <person name="Chander A.M."/>
            <person name="Stajich J.E."/>
            <person name="Venkateswaran K."/>
        </authorList>
    </citation>
    <scope>NUCLEOTIDE SEQUENCE [LARGE SCALE GENOMIC DNA]</scope>
    <source>
        <strain evidence="9 10">FJI-L2-BK-P2</strain>
    </source>
</reference>
<name>A0AAN8ECS8_9EURO</name>
<keyword evidence="10" id="KW-1185">Reference proteome</keyword>
<evidence type="ECO:0000256" key="2">
    <source>
        <dbReference type="ARBA" id="ARBA00004922"/>
    </source>
</evidence>
<dbReference type="PANTHER" id="PTHR11742:SF103">
    <property type="entry name" value="ENDOPLASMIC RETICULUM MANNOSIDASE MNL2-RELATED"/>
    <property type="match status" value="1"/>
</dbReference>
<dbReference type="InterPro" id="IPR050749">
    <property type="entry name" value="Glycosyl_Hydrolase_47"/>
</dbReference>
<evidence type="ECO:0000256" key="1">
    <source>
        <dbReference type="ARBA" id="ARBA00001913"/>
    </source>
</evidence>
<evidence type="ECO:0000256" key="3">
    <source>
        <dbReference type="ARBA" id="ARBA00007658"/>
    </source>
</evidence>
<dbReference type="InterPro" id="IPR012341">
    <property type="entry name" value="6hp_glycosidase-like_sf"/>
</dbReference>
<dbReference type="GO" id="GO:0005783">
    <property type="term" value="C:endoplasmic reticulum"/>
    <property type="evidence" value="ECO:0007669"/>
    <property type="project" value="TreeGrafter"/>
</dbReference>
<dbReference type="PRINTS" id="PR00747">
    <property type="entry name" value="GLYHDRLASE47"/>
</dbReference>
<dbReference type="GO" id="GO:0005509">
    <property type="term" value="F:calcium ion binding"/>
    <property type="evidence" value="ECO:0007669"/>
    <property type="project" value="InterPro"/>
</dbReference>
<dbReference type="Gene3D" id="1.50.10.10">
    <property type="match status" value="2"/>
</dbReference>
<dbReference type="InterPro" id="IPR036026">
    <property type="entry name" value="Seven-hairpin_glycosidases"/>
</dbReference>
<keyword evidence="6" id="KW-0106">Calcium</keyword>
<accession>A0AAN8ECS8</accession>
<dbReference type="GO" id="GO:0036503">
    <property type="term" value="P:ERAD pathway"/>
    <property type="evidence" value="ECO:0007669"/>
    <property type="project" value="UniProtKB-ARBA"/>
</dbReference>
<dbReference type="EMBL" id="JAKLMC020000016">
    <property type="protein sequence ID" value="KAK5952293.1"/>
    <property type="molecule type" value="Genomic_DNA"/>
</dbReference>
<dbReference type="GO" id="GO:0005975">
    <property type="term" value="P:carbohydrate metabolic process"/>
    <property type="evidence" value="ECO:0007669"/>
    <property type="project" value="InterPro"/>
</dbReference>
<sequence>MDMKEEFNEAVNASITIDFEESTARCQVNFFESTIRYLGGLLGAYDLSGDARLLPKLVELGELLYSAFNTANGMSWALSDSAYEYLVKTHLLLGGITDQYAQMWKSAAVPIRQHLLFRAYIPQGTENDVLFSGIATKSHADIKPLLEPRTEHLACFAGGMFAMASRMFDEPEDLVTGKALTEGCTWAYQNSPLGIMPETVTLLECPDPYGAQCEWDDAIWEQARDKSKHYPPGYVTSKDPHYGLRPEAIESVLVLYRITGDPKWRDIGWTMFAKIIEHARTQYGHASLATVMELREQNRYEGNKEVKKMAASQQDTMESFWLAETLKYFYLLFSDPRLISLDDFVFNTEAHPFRLERGSRGFHRS</sequence>
<evidence type="ECO:0000313" key="9">
    <source>
        <dbReference type="EMBL" id="KAK5952293.1"/>
    </source>
</evidence>
<keyword evidence="6" id="KW-0479">Metal-binding</keyword>
<dbReference type="InterPro" id="IPR001382">
    <property type="entry name" value="Glyco_hydro_47"/>
</dbReference>
<comment type="pathway">
    <text evidence="2">Protein modification; protein glycosylation.</text>
</comment>
<dbReference type="PANTHER" id="PTHR11742">
    <property type="entry name" value="MANNOSYL-OLIGOSACCHARIDE ALPHA-1,2-MANNOSIDASE-RELATED"/>
    <property type="match status" value="1"/>
</dbReference>
<evidence type="ECO:0000256" key="6">
    <source>
        <dbReference type="PIRSR" id="PIRSR601382-2"/>
    </source>
</evidence>
<evidence type="ECO:0000256" key="8">
    <source>
        <dbReference type="RuleBase" id="RU361193"/>
    </source>
</evidence>
<dbReference type="Pfam" id="PF01532">
    <property type="entry name" value="Glyco_hydro_47"/>
    <property type="match status" value="2"/>
</dbReference>
<protein>
    <recommendedName>
        <fullName evidence="8">alpha-1,2-Mannosidase</fullName>
        <ecNumber evidence="8">3.2.1.-</ecNumber>
    </recommendedName>
</protein>
<evidence type="ECO:0000256" key="5">
    <source>
        <dbReference type="ARBA" id="ARBA00023157"/>
    </source>
</evidence>
<keyword evidence="8" id="KW-0326">Glycosidase</keyword>
<feature type="disulfide bond" evidence="7">
    <location>
        <begin position="155"/>
        <end position="184"/>
    </location>
</feature>
<feature type="binding site" evidence="6">
    <location>
        <position position="348"/>
    </location>
    <ligand>
        <name>Ca(2+)</name>
        <dbReference type="ChEBI" id="CHEBI:29108"/>
    </ligand>
</feature>
<evidence type="ECO:0000313" key="10">
    <source>
        <dbReference type="Proteomes" id="UP001316803"/>
    </source>
</evidence>
<comment type="caution">
    <text evidence="9">The sequence shown here is derived from an EMBL/GenBank/DDBJ whole genome shotgun (WGS) entry which is preliminary data.</text>
</comment>
<evidence type="ECO:0000256" key="7">
    <source>
        <dbReference type="PIRSR" id="PIRSR601382-3"/>
    </source>
</evidence>
<keyword evidence="4 8" id="KW-0378">Hydrolase</keyword>
<dbReference type="GO" id="GO:0004571">
    <property type="term" value="F:mannosyl-oligosaccharide 1,2-alpha-mannosidase activity"/>
    <property type="evidence" value="ECO:0007669"/>
    <property type="project" value="InterPro"/>
</dbReference>
<dbReference type="Proteomes" id="UP001316803">
    <property type="component" value="Unassembled WGS sequence"/>
</dbReference>
<comment type="cofactor">
    <cofactor evidence="1 6">
        <name>Ca(2+)</name>
        <dbReference type="ChEBI" id="CHEBI:29108"/>
    </cofactor>
</comment>
<dbReference type="GO" id="GO:0016020">
    <property type="term" value="C:membrane"/>
    <property type="evidence" value="ECO:0007669"/>
    <property type="project" value="InterPro"/>
</dbReference>
<gene>
    <name evidence="9" type="ORF">OHC33_006766</name>
</gene>